<dbReference type="AlphaFoldDB" id="A0A0B2V0Y4"/>
<name>A0A0B2V0Y4_TOXCA</name>
<comment type="caution">
    <text evidence="1">The sequence shown here is derived from an EMBL/GenBank/DDBJ whole genome shotgun (WGS) entry which is preliminary data.</text>
</comment>
<reference evidence="1 2" key="1">
    <citation type="submission" date="2014-11" db="EMBL/GenBank/DDBJ databases">
        <title>Genetic blueprint of the zoonotic pathogen Toxocara canis.</title>
        <authorList>
            <person name="Zhu X.-Q."/>
            <person name="Korhonen P.K."/>
            <person name="Cai H."/>
            <person name="Young N.D."/>
            <person name="Nejsum P."/>
            <person name="von Samson-Himmelstjerna G."/>
            <person name="Boag P.R."/>
            <person name="Tan P."/>
            <person name="Li Q."/>
            <person name="Min J."/>
            <person name="Yang Y."/>
            <person name="Wang X."/>
            <person name="Fang X."/>
            <person name="Hall R.S."/>
            <person name="Hofmann A."/>
            <person name="Sternberg P.W."/>
            <person name="Jex A.R."/>
            <person name="Gasser R.B."/>
        </authorList>
    </citation>
    <scope>NUCLEOTIDE SEQUENCE [LARGE SCALE GENOMIC DNA]</scope>
    <source>
        <strain evidence="1">PN_DK_2014</strain>
    </source>
</reference>
<keyword evidence="2" id="KW-1185">Reference proteome</keyword>
<protein>
    <submittedName>
        <fullName evidence="1">Uncharacterized protein</fullName>
    </submittedName>
</protein>
<dbReference type="Proteomes" id="UP000031036">
    <property type="component" value="Unassembled WGS sequence"/>
</dbReference>
<gene>
    <name evidence="1" type="ORF">Tcan_14908</name>
</gene>
<dbReference type="EMBL" id="JPKZ01002387">
    <property type="protein sequence ID" value="KHN77016.1"/>
    <property type="molecule type" value="Genomic_DNA"/>
</dbReference>
<accession>A0A0B2V0Y4</accession>
<organism evidence="1 2">
    <name type="scientific">Toxocara canis</name>
    <name type="common">Canine roundworm</name>
    <dbReference type="NCBI Taxonomy" id="6265"/>
    <lineage>
        <taxon>Eukaryota</taxon>
        <taxon>Metazoa</taxon>
        <taxon>Ecdysozoa</taxon>
        <taxon>Nematoda</taxon>
        <taxon>Chromadorea</taxon>
        <taxon>Rhabditida</taxon>
        <taxon>Spirurina</taxon>
        <taxon>Ascaridomorpha</taxon>
        <taxon>Ascaridoidea</taxon>
        <taxon>Toxocaridae</taxon>
        <taxon>Toxocara</taxon>
    </lineage>
</organism>
<evidence type="ECO:0000313" key="1">
    <source>
        <dbReference type="EMBL" id="KHN77016.1"/>
    </source>
</evidence>
<sequence>MCKVDMDELASKIAVRLLPPLTSPLPEKLQAAMQSAVDRFDKLVQFVSKNQSSATQSRTKPQLHSVMAKLLQMDRNVVDEKNKQEVFIGILHATTEDATKQEDEQMLREAITACESRQLSESYAKGRITTKRRPDYQPGPKGSRLLKVTFESQAHCDIFLSSLKRKRVYKMQSLPHAYVRRDYNIVELII</sequence>
<proteinExistence type="predicted"/>
<evidence type="ECO:0000313" key="2">
    <source>
        <dbReference type="Proteomes" id="UP000031036"/>
    </source>
</evidence>